<feature type="non-terminal residue" evidence="2">
    <location>
        <position position="105"/>
    </location>
</feature>
<dbReference type="Proteomes" id="UP000322245">
    <property type="component" value="Unassembled WGS sequence"/>
</dbReference>
<dbReference type="EMBL" id="NIDF01000053">
    <property type="protein sequence ID" value="TYJ54764.1"/>
    <property type="molecule type" value="Genomic_DNA"/>
</dbReference>
<reference evidence="2 3" key="1">
    <citation type="submission" date="2017-05" db="EMBL/GenBank/DDBJ databases">
        <title>The Genome Sequence of Tsuchiyaea wingfieldii DSM 27421.</title>
        <authorList>
            <person name="Cuomo C."/>
            <person name="Passer A."/>
            <person name="Billmyre B."/>
            <person name="Heitman J."/>
        </authorList>
    </citation>
    <scope>NUCLEOTIDE SEQUENCE [LARGE SCALE GENOMIC DNA]</scope>
    <source>
        <strain evidence="2 3">DSM 27421</strain>
    </source>
</reference>
<evidence type="ECO:0000256" key="1">
    <source>
        <dbReference type="SAM" id="MobiDB-lite"/>
    </source>
</evidence>
<dbReference type="AlphaFoldDB" id="A0A5D3AW60"/>
<comment type="caution">
    <text evidence="2">The sequence shown here is derived from an EMBL/GenBank/DDBJ whole genome shotgun (WGS) entry which is preliminary data.</text>
</comment>
<accession>A0A5D3AW60</accession>
<proteinExistence type="predicted"/>
<evidence type="ECO:0000313" key="3">
    <source>
        <dbReference type="Proteomes" id="UP000322245"/>
    </source>
</evidence>
<name>A0A5D3AW60_9TREE</name>
<feature type="region of interest" description="Disordered" evidence="1">
    <location>
        <begin position="57"/>
        <end position="105"/>
    </location>
</feature>
<feature type="compositionally biased region" description="Basic and acidic residues" evidence="1">
    <location>
        <begin position="88"/>
        <end position="99"/>
    </location>
</feature>
<organism evidence="2 3">
    <name type="scientific">Cryptococcus floricola</name>
    <dbReference type="NCBI Taxonomy" id="2591691"/>
    <lineage>
        <taxon>Eukaryota</taxon>
        <taxon>Fungi</taxon>
        <taxon>Dikarya</taxon>
        <taxon>Basidiomycota</taxon>
        <taxon>Agaricomycotina</taxon>
        <taxon>Tremellomycetes</taxon>
        <taxon>Tremellales</taxon>
        <taxon>Cryptococcaceae</taxon>
        <taxon>Cryptococcus</taxon>
    </lineage>
</organism>
<gene>
    <name evidence="2" type="ORF">B9479_004519</name>
</gene>
<feature type="region of interest" description="Disordered" evidence="1">
    <location>
        <begin position="1"/>
        <end position="23"/>
    </location>
</feature>
<protein>
    <submittedName>
        <fullName evidence="2">Uncharacterized protein</fullName>
    </submittedName>
</protein>
<sequence length="105" mass="11440">MTTQISQEYFAYPPRTPSPFAGGDAKLGAIDEWEQGMLREVLRATRAHQKVRVVTWTPLGSPGNPIVVGDSEEEDDEMVGANEASLGPDDHVKGEREGTGEEDEV</sequence>
<keyword evidence="3" id="KW-1185">Reference proteome</keyword>
<evidence type="ECO:0000313" key="2">
    <source>
        <dbReference type="EMBL" id="TYJ54764.1"/>
    </source>
</evidence>